<evidence type="ECO:0000313" key="3">
    <source>
        <dbReference type="Proteomes" id="UP001497522"/>
    </source>
</evidence>
<sequence length="107" mass="11528">MALSDKLKVSGSGCCPSADPSGKNEGIGSGVIWTHGCKQENQEMGKKQLPDASVRHLRSHGYVFRQTCPIDPDILTSDEEEKVDIFRSGNGSKSNLVPAATAFDYQT</sequence>
<keyword evidence="3" id="KW-1185">Reference proteome</keyword>
<evidence type="ECO:0000256" key="1">
    <source>
        <dbReference type="SAM" id="MobiDB-lite"/>
    </source>
</evidence>
<accession>A0ABP1BJH1</accession>
<reference evidence="2" key="1">
    <citation type="submission" date="2024-03" db="EMBL/GenBank/DDBJ databases">
        <authorList>
            <consortium name="ELIXIR-Norway"/>
            <consortium name="Elixir Norway"/>
        </authorList>
    </citation>
    <scope>NUCLEOTIDE SEQUENCE</scope>
</reference>
<feature type="region of interest" description="Disordered" evidence="1">
    <location>
        <begin position="1"/>
        <end position="29"/>
    </location>
</feature>
<dbReference type="Proteomes" id="UP001497522">
    <property type="component" value="Chromosome 4"/>
</dbReference>
<protein>
    <submittedName>
        <fullName evidence="2">Uncharacterized protein</fullName>
    </submittedName>
</protein>
<proteinExistence type="predicted"/>
<gene>
    <name evidence="2" type="ORF">CSSPJE1EN2_LOCUS17551</name>
</gene>
<name>A0ABP1BJH1_9BRYO</name>
<organism evidence="2 3">
    <name type="scientific">Sphagnum jensenii</name>
    <dbReference type="NCBI Taxonomy" id="128206"/>
    <lineage>
        <taxon>Eukaryota</taxon>
        <taxon>Viridiplantae</taxon>
        <taxon>Streptophyta</taxon>
        <taxon>Embryophyta</taxon>
        <taxon>Bryophyta</taxon>
        <taxon>Sphagnophytina</taxon>
        <taxon>Sphagnopsida</taxon>
        <taxon>Sphagnales</taxon>
        <taxon>Sphagnaceae</taxon>
        <taxon>Sphagnum</taxon>
    </lineage>
</organism>
<evidence type="ECO:0000313" key="2">
    <source>
        <dbReference type="EMBL" id="CAK9875302.1"/>
    </source>
</evidence>
<dbReference type="EMBL" id="OZ023705">
    <property type="protein sequence ID" value="CAK9875302.1"/>
    <property type="molecule type" value="Genomic_DNA"/>
</dbReference>